<comment type="caution">
    <text evidence="1">The sequence shown here is derived from an EMBL/GenBank/DDBJ whole genome shotgun (WGS) entry which is preliminary data.</text>
</comment>
<name>A0A8K0VFC0_9RHOB</name>
<keyword evidence="2" id="KW-1185">Reference proteome</keyword>
<gene>
    <name evidence="1" type="ORF">JL811_13715</name>
</gene>
<dbReference type="InterPro" id="IPR053745">
    <property type="entry name" value="Viral_Tail_Comp_sf"/>
</dbReference>
<dbReference type="RefSeq" id="WP_202689267.1">
    <property type="nucleotide sequence ID" value="NZ_JAESVN010000005.1"/>
</dbReference>
<dbReference type="Gene3D" id="3.30.2000.30">
    <property type="match status" value="1"/>
</dbReference>
<dbReference type="EMBL" id="JAESVN010000005">
    <property type="protein sequence ID" value="MBL4918282.1"/>
    <property type="molecule type" value="Genomic_DNA"/>
</dbReference>
<protein>
    <submittedName>
        <fullName evidence="1">DUF3168 domain-containing protein</fullName>
    </submittedName>
</protein>
<dbReference type="AlphaFoldDB" id="A0A8K0VFC0"/>
<accession>A0A8K0VFC0</accession>
<organism evidence="1 2">
    <name type="scientific">Szabonella alba</name>
    <dbReference type="NCBI Taxonomy" id="2804194"/>
    <lineage>
        <taxon>Bacteria</taxon>
        <taxon>Pseudomonadati</taxon>
        <taxon>Pseudomonadota</taxon>
        <taxon>Alphaproteobacteria</taxon>
        <taxon>Rhodobacterales</taxon>
        <taxon>Paracoccaceae</taxon>
        <taxon>Szabonella</taxon>
    </lineage>
</organism>
<sequence length="132" mass="13763">MTYGMAAALQVAVYQQLTAAPGLAGVAVLDAMPEGGPGGSFVLIGPEEVRDASDGSGAGAEHRLMISVISDAAGFQSAKQIAVAVSDALDQAPLDLDRGRLVSLAFLRARARRLRDGAVRRIDLTFRARVQD</sequence>
<proteinExistence type="predicted"/>
<dbReference type="InterPro" id="IPR021508">
    <property type="entry name" value="Gp17-like"/>
</dbReference>
<dbReference type="Proteomes" id="UP000648908">
    <property type="component" value="Unassembled WGS sequence"/>
</dbReference>
<reference evidence="1" key="1">
    <citation type="submission" date="2021-01" db="EMBL/GenBank/DDBJ databases">
        <title>Tabrizicola alba sp. nov. a motile alkaliphilic bacterium isolated from a soda lake.</title>
        <authorList>
            <person name="Szuroczki S."/>
            <person name="Abbaszade G."/>
            <person name="Schumann P."/>
            <person name="Toth E."/>
        </authorList>
    </citation>
    <scope>NUCLEOTIDE SEQUENCE</scope>
    <source>
        <strain evidence="1">DMG-N-6</strain>
    </source>
</reference>
<evidence type="ECO:0000313" key="1">
    <source>
        <dbReference type="EMBL" id="MBL4918282.1"/>
    </source>
</evidence>
<evidence type="ECO:0000313" key="2">
    <source>
        <dbReference type="Proteomes" id="UP000648908"/>
    </source>
</evidence>
<dbReference type="Pfam" id="PF11367">
    <property type="entry name" value="Tail_completion_gp17"/>
    <property type="match status" value="1"/>
</dbReference>